<accession>A0ABP0ZVM4</accession>
<dbReference type="GeneID" id="92205270"/>
<gene>
    <name evidence="7" type="ORF">LODBEIA_P00740</name>
    <name evidence="8" type="ORF">LODBEIA_P10940</name>
    <name evidence="9" type="ORF">LODBEIA_P12410</name>
    <name evidence="10" type="ORF">LODBEIA_P20460</name>
    <name evidence="11" type="ORF">LODBEIA_P31510</name>
    <name evidence="12" type="ORF">LODBEIA_P46640</name>
    <name evidence="13" type="ORF">LODBEIA_P48110</name>
    <name evidence="14" type="ORF">LODBEIA_P56880</name>
</gene>
<comment type="subcellular location">
    <subcellularLocation>
        <location evidence="4 5">Nucleus</location>
    </subcellularLocation>
</comment>
<evidence type="ECO:0000313" key="13">
    <source>
        <dbReference type="EMBL" id="CAK9440942.1"/>
    </source>
</evidence>
<sequence length="149" mass="16563">MNSELDSGLALLRSLGELDKALGVGDSGDDTALNMINPCVSWSVGKLPATLEKLKGYSCEEAAVVSAARPHFAMRKVSIAVTNADSQGKPRQTRQRLSDRAKYLLESAFDRKSAPNKKERELLAEKCGITPLQVRVWFTNQRMRKKKNW</sequence>
<keyword evidence="3 4" id="KW-0539">Nucleus</keyword>
<dbReference type="PROSITE" id="PS00027">
    <property type="entry name" value="HOMEOBOX_1"/>
    <property type="match status" value="1"/>
</dbReference>
<dbReference type="Proteomes" id="UP001497383">
    <property type="component" value="Chromosome 1"/>
</dbReference>
<dbReference type="PROSITE" id="PS50071">
    <property type="entry name" value="HOMEOBOX_2"/>
    <property type="match status" value="1"/>
</dbReference>
<proteinExistence type="predicted"/>
<dbReference type="InterPro" id="IPR017970">
    <property type="entry name" value="Homeobox_CS"/>
</dbReference>
<dbReference type="EMBL" id="OZ022406">
    <property type="protein sequence ID" value="CAK9436719.1"/>
    <property type="molecule type" value="Genomic_DNA"/>
</dbReference>
<dbReference type="EMBL" id="OZ022406">
    <property type="protein sequence ID" value="CAK9437668.1"/>
    <property type="molecule type" value="Genomic_DNA"/>
</dbReference>
<keyword evidence="2 4" id="KW-0371">Homeobox</keyword>
<dbReference type="EMBL" id="OZ022411">
    <property type="protein sequence ID" value="CAK9441820.1"/>
    <property type="molecule type" value="Genomic_DNA"/>
</dbReference>
<evidence type="ECO:0000313" key="15">
    <source>
        <dbReference type="Proteomes" id="UP001497383"/>
    </source>
</evidence>
<dbReference type="RefSeq" id="XP_066827012.1">
    <property type="nucleotide sequence ID" value="XM_066976693.1"/>
</dbReference>
<evidence type="ECO:0000259" key="6">
    <source>
        <dbReference type="PROSITE" id="PS50071"/>
    </source>
</evidence>
<dbReference type="Gene3D" id="1.10.10.60">
    <property type="entry name" value="Homeodomain-like"/>
    <property type="match status" value="1"/>
</dbReference>
<dbReference type="Proteomes" id="UP001497383">
    <property type="component" value="Chromosome 7"/>
</dbReference>
<dbReference type="Proteomes" id="UP001497383">
    <property type="component" value="Chromosome 4"/>
</dbReference>
<dbReference type="EMBL" id="OZ022410">
    <property type="protein sequence ID" value="CAK9440942.1"/>
    <property type="molecule type" value="Genomic_DNA"/>
</dbReference>
<dbReference type="SUPFAM" id="SSF46689">
    <property type="entry name" value="Homeodomain-like"/>
    <property type="match status" value="1"/>
</dbReference>
<feature type="domain" description="Homeobox" evidence="6">
    <location>
        <begin position="88"/>
        <end position="148"/>
    </location>
</feature>
<dbReference type="InterPro" id="IPR050460">
    <property type="entry name" value="Distal-less_Homeobox_TF"/>
</dbReference>
<evidence type="ECO:0000313" key="12">
    <source>
        <dbReference type="EMBL" id="CAK9440653.1"/>
    </source>
</evidence>
<evidence type="ECO:0000313" key="7">
    <source>
        <dbReference type="EMBL" id="CAK9435347.1"/>
    </source>
</evidence>
<dbReference type="PANTHER" id="PTHR24327:SF85">
    <property type="entry name" value="ADL394CP"/>
    <property type="match status" value="1"/>
</dbReference>
<dbReference type="InterPro" id="IPR001356">
    <property type="entry name" value="HD"/>
</dbReference>
<dbReference type="EMBL" id="OZ022405">
    <property type="protein sequence ID" value="CAK9435347.1"/>
    <property type="molecule type" value="Genomic_DNA"/>
</dbReference>
<dbReference type="PANTHER" id="PTHR24327">
    <property type="entry name" value="HOMEOBOX PROTEIN"/>
    <property type="match status" value="1"/>
</dbReference>
<evidence type="ECO:0000256" key="1">
    <source>
        <dbReference type="ARBA" id="ARBA00023125"/>
    </source>
</evidence>
<evidence type="ECO:0000313" key="8">
    <source>
        <dbReference type="EMBL" id="CAK9436536.1"/>
    </source>
</evidence>
<dbReference type="EMBL" id="OZ022405">
    <property type="protein sequence ID" value="CAK9436536.1"/>
    <property type="molecule type" value="Genomic_DNA"/>
</dbReference>
<dbReference type="Pfam" id="PF00046">
    <property type="entry name" value="Homeodomain"/>
    <property type="match status" value="1"/>
</dbReference>
<dbReference type="CDD" id="cd00086">
    <property type="entry name" value="homeodomain"/>
    <property type="match status" value="1"/>
</dbReference>
<evidence type="ECO:0000256" key="5">
    <source>
        <dbReference type="RuleBase" id="RU000682"/>
    </source>
</evidence>
<evidence type="ECO:0000313" key="11">
    <source>
        <dbReference type="EMBL" id="CAK9438927.1"/>
    </source>
</evidence>
<evidence type="ECO:0000313" key="10">
    <source>
        <dbReference type="EMBL" id="CAK9437668.1"/>
    </source>
</evidence>
<feature type="DNA-binding region" description="Homeobox" evidence="4">
    <location>
        <begin position="90"/>
        <end position="149"/>
    </location>
</feature>
<dbReference type="Proteomes" id="UP001497383">
    <property type="component" value="Chromosome 5"/>
</dbReference>
<protein>
    <recommendedName>
        <fullName evidence="6">Homeobox domain-containing protein</fullName>
    </recommendedName>
</protein>
<name>A0ABP0ZVM4_9ASCO</name>
<dbReference type="Proteomes" id="UP001497383">
    <property type="component" value="Chromosome 6"/>
</dbReference>
<dbReference type="SMART" id="SM00389">
    <property type="entry name" value="HOX"/>
    <property type="match status" value="1"/>
</dbReference>
<evidence type="ECO:0000256" key="4">
    <source>
        <dbReference type="PROSITE-ProRule" id="PRU00108"/>
    </source>
</evidence>
<keyword evidence="15" id="KW-1185">Reference proteome</keyword>
<dbReference type="EMBL" id="OZ022408">
    <property type="protein sequence ID" value="CAK9438927.1"/>
    <property type="molecule type" value="Genomic_DNA"/>
</dbReference>
<keyword evidence="1 4" id="KW-0238">DNA-binding</keyword>
<evidence type="ECO:0000313" key="14">
    <source>
        <dbReference type="EMBL" id="CAK9441820.1"/>
    </source>
</evidence>
<dbReference type="Proteomes" id="UP001497383">
    <property type="component" value="Chromosome 2"/>
</dbReference>
<dbReference type="EMBL" id="OZ022409">
    <property type="protein sequence ID" value="CAK9440653.1"/>
    <property type="molecule type" value="Genomic_DNA"/>
</dbReference>
<evidence type="ECO:0000313" key="9">
    <source>
        <dbReference type="EMBL" id="CAK9436719.1"/>
    </source>
</evidence>
<reference evidence="12 15" key="1">
    <citation type="submission" date="2024-03" db="EMBL/GenBank/DDBJ databases">
        <authorList>
            <person name="Brejova B."/>
        </authorList>
    </citation>
    <scope>NUCLEOTIDE SEQUENCE [LARGE SCALE GENOMIC DNA]</scope>
    <source>
        <strain evidence="12 15">CBS 14171</strain>
    </source>
</reference>
<organism evidence="12 15">
    <name type="scientific">Lodderomyces beijingensis</name>
    <dbReference type="NCBI Taxonomy" id="1775926"/>
    <lineage>
        <taxon>Eukaryota</taxon>
        <taxon>Fungi</taxon>
        <taxon>Dikarya</taxon>
        <taxon>Ascomycota</taxon>
        <taxon>Saccharomycotina</taxon>
        <taxon>Pichiomycetes</taxon>
        <taxon>Debaryomycetaceae</taxon>
        <taxon>Candida/Lodderomyces clade</taxon>
        <taxon>Lodderomyces</taxon>
    </lineage>
</organism>
<evidence type="ECO:0000256" key="2">
    <source>
        <dbReference type="ARBA" id="ARBA00023155"/>
    </source>
</evidence>
<evidence type="ECO:0000256" key="3">
    <source>
        <dbReference type="ARBA" id="ARBA00023242"/>
    </source>
</evidence>
<dbReference type="InterPro" id="IPR009057">
    <property type="entry name" value="Homeodomain-like_sf"/>
</dbReference>